<proteinExistence type="predicted"/>
<protein>
    <recommendedName>
        <fullName evidence="2">Transmembrane protein 107</fullName>
    </recommendedName>
</protein>
<evidence type="ECO:0000256" key="6">
    <source>
        <dbReference type="ARBA" id="ARBA00023136"/>
    </source>
</evidence>
<keyword evidence="6 7" id="KW-0472">Membrane</keyword>
<dbReference type="AlphaFoldDB" id="A0A814CES9"/>
<accession>A0A814CES9</accession>
<dbReference type="Proteomes" id="UP000663879">
    <property type="component" value="Unassembled WGS sequence"/>
</dbReference>
<keyword evidence="9" id="KW-1185">Reference proteome</keyword>
<feature type="transmembrane region" description="Helical" evidence="7">
    <location>
        <begin position="112"/>
        <end position="136"/>
    </location>
</feature>
<evidence type="ECO:0000256" key="4">
    <source>
        <dbReference type="ARBA" id="ARBA00022794"/>
    </source>
</evidence>
<evidence type="ECO:0000256" key="5">
    <source>
        <dbReference type="ARBA" id="ARBA00022989"/>
    </source>
</evidence>
<dbReference type="GO" id="GO:0016020">
    <property type="term" value="C:membrane"/>
    <property type="evidence" value="ECO:0007669"/>
    <property type="project" value="UniProtKB-SubCell"/>
</dbReference>
<feature type="transmembrane region" description="Helical" evidence="7">
    <location>
        <begin position="12"/>
        <end position="30"/>
    </location>
</feature>
<evidence type="ECO:0000313" key="9">
    <source>
        <dbReference type="Proteomes" id="UP000663879"/>
    </source>
</evidence>
<evidence type="ECO:0000256" key="2">
    <source>
        <dbReference type="ARBA" id="ARBA00015652"/>
    </source>
</evidence>
<dbReference type="EMBL" id="CAJNOC010002542">
    <property type="protein sequence ID" value="CAF0939156.1"/>
    <property type="molecule type" value="Genomic_DNA"/>
</dbReference>
<evidence type="ECO:0000256" key="3">
    <source>
        <dbReference type="ARBA" id="ARBA00022692"/>
    </source>
</evidence>
<sequence>MGLKSVQNGLVPTRFMCMLAHMVMLISLLIRRNEYVGSCDTVLYQNVNLLNNQFIIGLSISIGILAIELVTFITGITLFNTFQSLISTFLHSSAAISLSIMVFFKWCSVDFWYIFGFCSCIPFIFEIIFLIGIWLFKRTIN</sequence>
<evidence type="ECO:0000313" key="8">
    <source>
        <dbReference type="EMBL" id="CAF0939156.1"/>
    </source>
</evidence>
<dbReference type="GO" id="GO:1904491">
    <property type="term" value="P:protein localization to ciliary transition zone"/>
    <property type="evidence" value="ECO:0007669"/>
    <property type="project" value="TreeGrafter"/>
</dbReference>
<gene>
    <name evidence="8" type="ORF">OXX778_LOCUS13333</name>
</gene>
<feature type="transmembrane region" description="Helical" evidence="7">
    <location>
        <begin position="85"/>
        <end position="106"/>
    </location>
</feature>
<dbReference type="PANTHER" id="PTHR34341:SF1">
    <property type="entry name" value="TRANSMEMBRANE PROTEIN 107"/>
    <property type="match status" value="1"/>
</dbReference>
<comment type="subcellular location">
    <subcellularLocation>
        <location evidence="1">Membrane</location>
        <topology evidence="1">Multi-pass membrane protein</topology>
    </subcellularLocation>
</comment>
<dbReference type="GO" id="GO:0036038">
    <property type="term" value="C:MKS complex"/>
    <property type="evidence" value="ECO:0007669"/>
    <property type="project" value="TreeGrafter"/>
</dbReference>
<evidence type="ECO:0000256" key="7">
    <source>
        <dbReference type="SAM" id="Phobius"/>
    </source>
</evidence>
<comment type="caution">
    <text evidence="8">The sequence shown here is derived from an EMBL/GenBank/DDBJ whole genome shotgun (WGS) entry which is preliminary data.</text>
</comment>
<name>A0A814CES9_9BILA</name>
<organism evidence="8 9">
    <name type="scientific">Brachionus calyciflorus</name>
    <dbReference type="NCBI Taxonomy" id="104777"/>
    <lineage>
        <taxon>Eukaryota</taxon>
        <taxon>Metazoa</taxon>
        <taxon>Spiralia</taxon>
        <taxon>Gnathifera</taxon>
        <taxon>Rotifera</taxon>
        <taxon>Eurotatoria</taxon>
        <taxon>Monogononta</taxon>
        <taxon>Pseudotrocha</taxon>
        <taxon>Ploima</taxon>
        <taxon>Brachionidae</taxon>
        <taxon>Brachionus</taxon>
    </lineage>
</organism>
<reference evidence="8" key="1">
    <citation type="submission" date="2021-02" db="EMBL/GenBank/DDBJ databases">
        <authorList>
            <person name="Nowell W R."/>
        </authorList>
    </citation>
    <scope>NUCLEOTIDE SEQUENCE</scope>
    <source>
        <strain evidence="8">Ploen Becks lab</strain>
    </source>
</reference>
<keyword evidence="4" id="KW-0970">Cilium biogenesis/degradation</keyword>
<dbReference type="InterPro" id="IPR029248">
    <property type="entry name" value="TMEM107"/>
</dbReference>
<dbReference type="GO" id="GO:1905515">
    <property type="term" value="P:non-motile cilium assembly"/>
    <property type="evidence" value="ECO:0007669"/>
    <property type="project" value="TreeGrafter"/>
</dbReference>
<dbReference type="Pfam" id="PF14995">
    <property type="entry name" value="TMEM107"/>
    <property type="match status" value="1"/>
</dbReference>
<evidence type="ECO:0000256" key="1">
    <source>
        <dbReference type="ARBA" id="ARBA00004141"/>
    </source>
</evidence>
<keyword evidence="3 7" id="KW-0812">Transmembrane</keyword>
<dbReference type="OrthoDB" id="2114471at2759"/>
<dbReference type="PANTHER" id="PTHR34341">
    <property type="entry name" value="TRANSMEMBRANE PROTEIN 107"/>
    <property type="match status" value="1"/>
</dbReference>
<keyword evidence="5 7" id="KW-1133">Transmembrane helix</keyword>
<feature type="transmembrane region" description="Helical" evidence="7">
    <location>
        <begin position="50"/>
        <end position="73"/>
    </location>
</feature>